<gene>
    <name evidence="9" type="primary">ANXA6_1</name>
    <name evidence="9" type="ORF">Ciccas_004746</name>
</gene>
<evidence type="ECO:0000313" key="9">
    <source>
        <dbReference type="EMBL" id="KAL3316600.1"/>
    </source>
</evidence>
<keyword evidence="2 7" id="KW-0677">Repeat</keyword>
<evidence type="ECO:0000256" key="7">
    <source>
        <dbReference type="RuleBase" id="RU003540"/>
    </source>
</evidence>
<dbReference type="SUPFAM" id="SSF47874">
    <property type="entry name" value="Annexin"/>
    <property type="match status" value="1"/>
</dbReference>
<dbReference type="InterPro" id="IPR001464">
    <property type="entry name" value="Annexin"/>
</dbReference>
<evidence type="ECO:0000256" key="2">
    <source>
        <dbReference type="ARBA" id="ARBA00022737"/>
    </source>
</evidence>
<dbReference type="PANTHER" id="PTHR10502:SF239">
    <property type="entry name" value="ANNEXIN A7"/>
    <property type="match status" value="1"/>
</dbReference>
<dbReference type="FunFam" id="1.10.220.10:FF:000004">
    <property type="entry name" value="Annexin"/>
    <property type="match status" value="1"/>
</dbReference>
<dbReference type="Pfam" id="PF00191">
    <property type="entry name" value="Annexin"/>
    <property type="match status" value="2"/>
</dbReference>
<comment type="caution">
    <text evidence="9">The sequence shown here is derived from an EMBL/GenBank/DDBJ whole genome shotgun (WGS) entry which is preliminary data.</text>
</comment>
<dbReference type="InterPro" id="IPR018502">
    <property type="entry name" value="Annexin_repeat"/>
</dbReference>
<feature type="compositionally biased region" description="Basic and acidic residues" evidence="8">
    <location>
        <begin position="162"/>
        <end position="178"/>
    </location>
</feature>
<keyword evidence="10" id="KW-1185">Reference proteome</keyword>
<evidence type="ECO:0000256" key="5">
    <source>
        <dbReference type="ARBA" id="ARBA00023302"/>
    </source>
</evidence>
<comment type="similarity">
    <text evidence="1 7">Belongs to the annexin family.</text>
</comment>
<evidence type="ECO:0000256" key="4">
    <source>
        <dbReference type="ARBA" id="ARBA00023216"/>
    </source>
</evidence>
<name>A0ABD2QAL5_9PLAT</name>
<dbReference type="Gene3D" id="1.10.220.10">
    <property type="entry name" value="Annexin"/>
    <property type="match status" value="2"/>
</dbReference>
<evidence type="ECO:0000256" key="1">
    <source>
        <dbReference type="ARBA" id="ARBA00007831"/>
    </source>
</evidence>
<sequence>MESSQRSTLNEVRGLLQQLMQQTVQRLGQMQQSLNARPPTPSLQRRNSESDLATVNNALPVATGKGNLRSQVNHIQGHLLQYAKSNQEFSEQVGGAKMGKVLEAQFEESEDGFLLTAHFDKPVKSKIANQVAAPRRPVSASPSKAEAKPKPAPTGTSKTKTKPSEKDKNLEVETEVRRARNQNAPAMELKKEDDPPKPPEQHEGTLKAWSDFDVKADCESLRKAMKGLGTDEKAIIEVMGKRSSTQRLQLVQQYKTTYGKDLIKEFKSELSGNFFKVIEALCWAPDEYDAHELHRAMKGLGTDDNCLIEVLCTRTNAQIDTLKNRYKEC</sequence>
<keyword evidence="5 7" id="KW-0111">Calcium/phospholipid-binding</keyword>
<dbReference type="EMBL" id="JBJKFK010000514">
    <property type="protein sequence ID" value="KAL3316600.1"/>
    <property type="molecule type" value="Genomic_DNA"/>
</dbReference>
<dbReference type="InterPro" id="IPR037104">
    <property type="entry name" value="Annexin_sf"/>
</dbReference>
<protein>
    <recommendedName>
        <fullName evidence="7">Annexin</fullName>
    </recommendedName>
</protein>
<evidence type="ECO:0000313" key="10">
    <source>
        <dbReference type="Proteomes" id="UP001626550"/>
    </source>
</evidence>
<dbReference type="Proteomes" id="UP001626550">
    <property type="component" value="Unassembled WGS sequence"/>
</dbReference>
<evidence type="ECO:0000256" key="8">
    <source>
        <dbReference type="SAM" id="MobiDB-lite"/>
    </source>
</evidence>
<dbReference type="InterPro" id="IPR018252">
    <property type="entry name" value="Annexin_repeat_CS"/>
</dbReference>
<dbReference type="PANTHER" id="PTHR10502">
    <property type="entry name" value="ANNEXIN"/>
    <property type="match status" value="1"/>
</dbReference>
<keyword evidence="3 7" id="KW-0106">Calcium</keyword>
<proteinExistence type="inferred from homology"/>
<evidence type="ECO:0000256" key="6">
    <source>
        <dbReference type="ARBA" id="ARBA00037210"/>
    </source>
</evidence>
<dbReference type="AlphaFoldDB" id="A0ABD2QAL5"/>
<accession>A0ABD2QAL5</accession>
<organism evidence="9 10">
    <name type="scientific">Cichlidogyrus casuarinus</name>
    <dbReference type="NCBI Taxonomy" id="1844966"/>
    <lineage>
        <taxon>Eukaryota</taxon>
        <taxon>Metazoa</taxon>
        <taxon>Spiralia</taxon>
        <taxon>Lophotrochozoa</taxon>
        <taxon>Platyhelminthes</taxon>
        <taxon>Monogenea</taxon>
        <taxon>Monopisthocotylea</taxon>
        <taxon>Dactylogyridea</taxon>
        <taxon>Ancyrocephalidae</taxon>
        <taxon>Cichlidogyrus</taxon>
    </lineage>
</organism>
<feature type="region of interest" description="Disordered" evidence="8">
    <location>
        <begin position="126"/>
        <end position="204"/>
    </location>
</feature>
<comment type="domain">
    <text evidence="7">A pair of annexin repeats may form one binding site for calcium and phospholipid.</text>
</comment>
<dbReference type="SMART" id="SM00335">
    <property type="entry name" value="ANX"/>
    <property type="match status" value="1"/>
</dbReference>
<dbReference type="PROSITE" id="PS51897">
    <property type="entry name" value="ANNEXIN_2"/>
    <property type="match status" value="2"/>
</dbReference>
<evidence type="ECO:0000256" key="3">
    <source>
        <dbReference type="ARBA" id="ARBA00022837"/>
    </source>
</evidence>
<feature type="compositionally biased region" description="Basic and acidic residues" evidence="8">
    <location>
        <begin position="188"/>
        <end position="204"/>
    </location>
</feature>
<dbReference type="PROSITE" id="PS00223">
    <property type="entry name" value="ANNEXIN_1"/>
    <property type="match status" value="1"/>
</dbReference>
<dbReference type="GO" id="GO:0005544">
    <property type="term" value="F:calcium-dependent phospholipid binding"/>
    <property type="evidence" value="ECO:0007669"/>
    <property type="project" value="UniProtKB-KW"/>
</dbReference>
<comment type="function">
    <text evidence="6">Calcium/phospholipid-binding protein which promotes membrane fusion and is involved in exocytosis.</text>
</comment>
<reference evidence="9 10" key="1">
    <citation type="submission" date="2024-11" db="EMBL/GenBank/DDBJ databases">
        <title>Adaptive evolution of stress response genes in parasites aligns with host niche diversity.</title>
        <authorList>
            <person name="Hahn C."/>
            <person name="Resl P."/>
        </authorList>
    </citation>
    <scope>NUCLEOTIDE SEQUENCE [LARGE SCALE GENOMIC DNA]</scope>
    <source>
        <strain evidence="9">EGGRZ-B1_66</strain>
        <tissue evidence="9">Body</tissue>
    </source>
</reference>
<keyword evidence="4 7" id="KW-0041">Annexin</keyword>
<dbReference type="PRINTS" id="PR00196">
    <property type="entry name" value="ANNEXIN"/>
</dbReference>